<reference evidence="1" key="1">
    <citation type="journal article" date="2020" name="Phytopathology">
        <title>Genome sequence of the chestnut blight fungus Cryphonectria parasitica EP155: A fundamental resource for an archetypical invasive plant pathogen.</title>
        <authorList>
            <person name="Crouch J.A."/>
            <person name="Dawe A."/>
            <person name="Aerts A."/>
            <person name="Barry K."/>
            <person name="Churchill A.C.L."/>
            <person name="Grimwood J."/>
            <person name="Hillman B."/>
            <person name="Milgroom M.G."/>
            <person name="Pangilinan J."/>
            <person name="Smith M."/>
            <person name="Salamov A."/>
            <person name="Schmutz J."/>
            <person name="Yadav J."/>
            <person name="Grigoriev I.V."/>
            <person name="Nuss D."/>
        </authorList>
    </citation>
    <scope>NUCLEOTIDE SEQUENCE</scope>
    <source>
        <strain evidence="1">EP155</strain>
    </source>
</reference>
<dbReference type="Proteomes" id="UP000803844">
    <property type="component" value="Unassembled WGS sequence"/>
</dbReference>
<accession>A0A9P4XQA6</accession>
<keyword evidence="2" id="KW-1185">Reference proteome</keyword>
<sequence>RHATPCNALKTCTHEQRAIRRLEKILRQRYSDFLVYFGLGGRILPSQAPR</sequence>
<dbReference type="RefSeq" id="XP_040770856.1">
    <property type="nucleotide sequence ID" value="XM_040919916.1"/>
</dbReference>
<evidence type="ECO:0000313" key="1">
    <source>
        <dbReference type="EMBL" id="KAF3759877.1"/>
    </source>
</evidence>
<organism evidence="1 2">
    <name type="scientific">Cryphonectria parasitica (strain ATCC 38755 / EP155)</name>
    <dbReference type="NCBI Taxonomy" id="660469"/>
    <lineage>
        <taxon>Eukaryota</taxon>
        <taxon>Fungi</taxon>
        <taxon>Dikarya</taxon>
        <taxon>Ascomycota</taxon>
        <taxon>Pezizomycotina</taxon>
        <taxon>Sordariomycetes</taxon>
        <taxon>Sordariomycetidae</taxon>
        <taxon>Diaporthales</taxon>
        <taxon>Cryphonectriaceae</taxon>
        <taxon>Cryphonectria-Endothia species complex</taxon>
        <taxon>Cryphonectria</taxon>
    </lineage>
</organism>
<protein>
    <submittedName>
        <fullName evidence="1">Uncharacterized protein</fullName>
    </submittedName>
</protein>
<name>A0A9P4XQA6_CRYP1</name>
<dbReference type="AlphaFoldDB" id="A0A9P4XQA6"/>
<dbReference type="GeneID" id="63837045"/>
<dbReference type="EMBL" id="MU032354">
    <property type="protein sequence ID" value="KAF3759877.1"/>
    <property type="molecule type" value="Genomic_DNA"/>
</dbReference>
<comment type="caution">
    <text evidence="1">The sequence shown here is derived from an EMBL/GenBank/DDBJ whole genome shotgun (WGS) entry which is preliminary data.</text>
</comment>
<proteinExistence type="predicted"/>
<feature type="non-terminal residue" evidence="1">
    <location>
        <position position="1"/>
    </location>
</feature>
<evidence type="ECO:0000313" key="2">
    <source>
        <dbReference type="Proteomes" id="UP000803844"/>
    </source>
</evidence>
<gene>
    <name evidence="1" type="ORF">M406DRAFT_324829</name>
</gene>